<dbReference type="PROSITE" id="PS51352">
    <property type="entry name" value="THIOREDOXIN_2"/>
    <property type="match status" value="2"/>
</dbReference>
<dbReference type="GO" id="GO:0030178">
    <property type="term" value="P:negative regulation of Wnt signaling pathway"/>
    <property type="evidence" value="ECO:0007669"/>
    <property type="project" value="TreeGrafter"/>
</dbReference>
<dbReference type="PROSITE" id="PS00194">
    <property type="entry name" value="THIOREDOXIN_1"/>
    <property type="match status" value="2"/>
</dbReference>
<dbReference type="InterPro" id="IPR012336">
    <property type="entry name" value="Thioredoxin-like_fold"/>
</dbReference>
<evidence type="ECO:0000259" key="1">
    <source>
        <dbReference type="PROSITE" id="PS51352"/>
    </source>
</evidence>
<dbReference type="PANTHER" id="PTHR46472:SF1">
    <property type="entry name" value="NUCLEOREDOXIN"/>
    <property type="match status" value="1"/>
</dbReference>
<dbReference type="Proteomes" id="UP001165085">
    <property type="component" value="Unassembled WGS sequence"/>
</dbReference>
<evidence type="ECO:0000313" key="3">
    <source>
        <dbReference type="Proteomes" id="UP001165085"/>
    </source>
</evidence>
<dbReference type="EMBL" id="BRXY01000433">
    <property type="protein sequence ID" value="GMH94614.1"/>
    <property type="molecule type" value="Genomic_DNA"/>
</dbReference>
<dbReference type="Gene3D" id="3.40.30.10">
    <property type="entry name" value="Glutaredoxin"/>
    <property type="match status" value="3"/>
</dbReference>
<name>A0A9W7BVW8_9STRA</name>
<dbReference type="OrthoDB" id="409136at2759"/>
<accession>A0A9W7BVW8</accession>
<reference evidence="3" key="1">
    <citation type="journal article" date="2023" name="Commun. Biol.">
        <title>Genome analysis of Parmales, the sister group of diatoms, reveals the evolutionary specialization of diatoms from phago-mixotrophs to photoautotrophs.</title>
        <authorList>
            <person name="Ban H."/>
            <person name="Sato S."/>
            <person name="Yoshikawa S."/>
            <person name="Yamada K."/>
            <person name="Nakamura Y."/>
            <person name="Ichinomiya M."/>
            <person name="Sato N."/>
            <person name="Blanc-Mathieu R."/>
            <person name="Endo H."/>
            <person name="Kuwata A."/>
            <person name="Ogata H."/>
        </authorList>
    </citation>
    <scope>NUCLEOTIDE SEQUENCE [LARGE SCALE GENOMIC DNA]</scope>
    <source>
        <strain evidence="3">NIES 3701</strain>
    </source>
</reference>
<feature type="domain" description="Thioredoxin" evidence="1">
    <location>
        <begin position="137"/>
        <end position="329"/>
    </location>
</feature>
<dbReference type="GO" id="GO:0031397">
    <property type="term" value="P:negative regulation of protein ubiquitination"/>
    <property type="evidence" value="ECO:0007669"/>
    <property type="project" value="TreeGrafter"/>
</dbReference>
<dbReference type="GO" id="GO:0005634">
    <property type="term" value="C:nucleus"/>
    <property type="evidence" value="ECO:0007669"/>
    <property type="project" value="TreeGrafter"/>
</dbReference>
<feature type="domain" description="Thioredoxin" evidence="1">
    <location>
        <begin position="2"/>
        <end position="120"/>
    </location>
</feature>
<gene>
    <name evidence="2" type="ORF">TrST_g5774</name>
</gene>
<organism evidence="2 3">
    <name type="scientific">Triparma strigata</name>
    <dbReference type="NCBI Taxonomy" id="1606541"/>
    <lineage>
        <taxon>Eukaryota</taxon>
        <taxon>Sar</taxon>
        <taxon>Stramenopiles</taxon>
        <taxon>Ochrophyta</taxon>
        <taxon>Bolidophyceae</taxon>
        <taxon>Parmales</taxon>
        <taxon>Triparmaceae</taxon>
        <taxon>Triparma</taxon>
    </lineage>
</organism>
<sequence>MTTSTIPHPRYTQTTQPHTQHTMSAMSTYNFSEIFGSTLESKTGTVDTDELLKGKYVMAYFSAHWCPPCRGFTPSLIKFYDDLKKKRQDFELVFVSSDRDESAFKEYFGEMTCHALPYDKRDLKNSLSKKFKVSGIPTLVIMSPDGETITTDARSDVSADPEGAKFPWIPPTFSEVFPDTLVGKGGAVETSSLDDKFLMLYFSAHWCPPCKGFTPQLAELYKKMKEDRDDFELVFVSSDRDETAFKEYYGEMPWMALEYDKRDAKESLSKMFDISGIPSLVVLNTKVDGKREVISGNARGNATMDQIADFPWYPKPYAELSQTAECNGSDINDSLAIVVLCEAEDDEEQGNIKDAIKAVAEKQPKETDMLFFYGTSDSGVVPRVRQLCGLTDKKGETVMIKLDIPDNGGYYVSKETDITVESIEAFMTDSGERQQLG</sequence>
<dbReference type="SUPFAM" id="SSF52833">
    <property type="entry name" value="Thioredoxin-like"/>
    <property type="match status" value="2"/>
</dbReference>
<protein>
    <recommendedName>
        <fullName evidence="1">Thioredoxin domain-containing protein</fullName>
    </recommendedName>
</protein>
<proteinExistence type="predicted"/>
<dbReference type="GO" id="GO:0004791">
    <property type="term" value="F:thioredoxin-disulfide reductase (NADPH) activity"/>
    <property type="evidence" value="ECO:0007669"/>
    <property type="project" value="TreeGrafter"/>
</dbReference>
<dbReference type="AlphaFoldDB" id="A0A9W7BVW8"/>
<dbReference type="Pfam" id="PF13905">
    <property type="entry name" value="Thioredoxin_8"/>
    <property type="match status" value="2"/>
</dbReference>
<dbReference type="PANTHER" id="PTHR46472">
    <property type="entry name" value="NUCLEOREDOXIN"/>
    <property type="match status" value="1"/>
</dbReference>
<keyword evidence="3" id="KW-1185">Reference proteome</keyword>
<dbReference type="InterPro" id="IPR017937">
    <property type="entry name" value="Thioredoxin_CS"/>
</dbReference>
<dbReference type="InterPro" id="IPR013766">
    <property type="entry name" value="Thioredoxin_domain"/>
</dbReference>
<evidence type="ECO:0000313" key="2">
    <source>
        <dbReference type="EMBL" id="GMH94614.1"/>
    </source>
</evidence>
<dbReference type="InterPro" id="IPR036249">
    <property type="entry name" value="Thioredoxin-like_sf"/>
</dbReference>
<comment type="caution">
    <text evidence="2">The sequence shown here is derived from an EMBL/GenBank/DDBJ whole genome shotgun (WGS) entry which is preliminary data.</text>
</comment>